<dbReference type="NCBIfam" id="TIGR00251">
    <property type="entry name" value="DUF167 family protein"/>
    <property type="match status" value="1"/>
</dbReference>
<dbReference type="SMART" id="SM01152">
    <property type="entry name" value="DUF167"/>
    <property type="match status" value="1"/>
</dbReference>
<dbReference type="Gene3D" id="3.30.1200.10">
    <property type="entry name" value="YggU-like"/>
    <property type="match status" value="1"/>
</dbReference>
<evidence type="ECO:0000256" key="2">
    <source>
        <dbReference type="SAM" id="MobiDB-lite"/>
    </source>
</evidence>
<dbReference type="PANTHER" id="PTHR13420:SF7">
    <property type="entry name" value="UPF0235 PROTEIN C15ORF40"/>
    <property type="match status" value="1"/>
</dbReference>
<gene>
    <name evidence="3" type="ORF">Bpfe_023420</name>
</gene>
<dbReference type="Proteomes" id="UP001233172">
    <property type="component" value="Unassembled WGS sequence"/>
</dbReference>
<dbReference type="AlphaFoldDB" id="A0AAD8F218"/>
<dbReference type="GO" id="GO:0005737">
    <property type="term" value="C:cytoplasm"/>
    <property type="evidence" value="ECO:0007669"/>
    <property type="project" value="TreeGrafter"/>
</dbReference>
<reference evidence="3" key="2">
    <citation type="submission" date="2023-04" db="EMBL/GenBank/DDBJ databases">
        <authorList>
            <person name="Bu L."/>
            <person name="Lu L."/>
            <person name="Laidemitt M.R."/>
            <person name="Zhang S.M."/>
            <person name="Mutuku M."/>
            <person name="Mkoji G."/>
            <person name="Steinauer M."/>
            <person name="Loker E.S."/>
        </authorList>
    </citation>
    <scope>NUCLEOTIDE SEQUENCE</scope>
    <source>
        <strain evidence="3">KasaAsao</strain>
        <tissue evidence="3">Whole Snail</tissue>
    </source>
</reference>
<keyword evidence="4" id="KW-1185">Reference proteome</keyword>
<dbReference type="SUPFAM" id="SSF69786">
    <property type="entry name" value="YggU-like"/>
    <property type="match status" value="1"/>
</dbReference>
<dbReference type="EMBL" id="JASAOG010000155">
    <property type="protein sequence ID" value="KAK0047149.1"/>
    <property type="molecule type" value="Genomic_DNA"/>
</dbReference>
<dbReference type="PANTHER" id="PTHR13420">
    <property type="entry name" value="UPF0235 PROTEIN C15ORF40"/>
    <property type="match status" value="1"/>
</dbReference>
<dbReference type="HAMAP" id="MF_00634">
    <property type="entry name" value="UPF0235"/>
    <property type="match status" value="1"/>
</dbReference>
<dbReference type="InterPro" id="IPR036591">
    <property type="entry name" value="YggU-like_sf"/>
</dbReference>
<comment type="caution">
    <text evidence="3">The sequence shown here is derived from an EMBL/GenBank/DDBJ whole genome shotgun (WGS) entry which is preliminary data.</text>
</comment>
<reference evidence="3" key="1">
    <citation type="journal article" date="2023" name="PLoS Negl. Trop. Dis.">
        <title>A genome sequence for Biomphalaria pfeifferi, the major vector snail for the human-infecting parasite Schistosoma mansoni.</title>
        <authorList>
            <person name="Bu L."/>
            <person name="Lu L."/>
            <person name="Laidemitt M.R."/>
            <person name="Zhang S.M."/>
            <person name="Mutuku M."/>
            <person name="Mkoji G."/>
            <person name="Steinauer M."/>
            <person name="Loker E.S."/>
        </authorList>
    </citation>
    <scope>NUCLEOTIDE SEQUENCE</scope>
    <source>
        <strain evidence="3">KasaAsao</strain>
    </source>
</reference>
<sequence length="186" mass="20338">MSWSSVSVVLLRYRTLFQIHTHYYQINNLTSRSNTIGPLSSWSHTCCPLARYKHTKTNMPKLKIDKKENKAGTSSVGASNSKSLDSPVTLHSDQSIAISILAKPGAKQNNITDLTADGVSVQISAPPVEGEANTELLKYISKVLGVKKSDLQLDKGSKSRNKVLRLSKDCGLSVQTVIDKLKGEIE</sequence>
<proteinExistence type="inferred from homology"/>
<protein>
    <submittedName>
        <fullName evidence="3">UPF0235 protein</fullName>
    </submittedName>
</protein>
<comment type="similarity">
    <text evidence="1">Belongs to the UPF0235 family.</text>
</comment>
<name>A0AAD8F218_BIOPF</name>
<organism evidence="3 4">
    <name type="scientific">Biomphalaria pfeifferi</name>
    <name type="common">Bloodfluke planorb</name>
    <name type="synonym">Freshwater snail</name>
    <dbReference type="NCBI Taxonomy" id="112525"/>
    <lineage>
        <taxon>Eukaryota</taxon>
        <taxon>Metazoa</taxon>
        <taxon>Spiralia</taxon>
        <taxon>Lophotrochozoa</taxon>
        <taxon>Mollusca</taxon>
        <taxon>Gastropoda</taxon>
        <taxon>Heterobranchia</taxon>
        <taxon>Euthyneura</taxon>
        <taxon>Panpulmonata</taxon>
        <taxon>Hygrophila</taxon>
        <taxon>Lymnaeoidea</taxon>
        <taxon>Planorbidae</taxon>
        <taxon>Biomphalaria</taxon>
    </lineage>
</organism>
<feature type="compositionally biased region" description="Polar residues" evidence="2">
    <location>
        <begin position="71"/>
        <end position="87"/>
    </location>
</feature>
<accession>A0AAD8F218</accession>
<dbReference type="Pfam" id="PF02594">
    <property type="entry name" value="DUF167"/>
    <property type="match status" value="1"/>
</dbReference>
<evidence type="ECO:0000313" key="4">
    <source>
        <dbReference type="Proteomes" id="UP001233172"/>
    </source>
</evidence>
<dbReference type="InterPro" id="IPR003746">
    <property type="entry name" value="DUF167"/>
</dbReference>
<evidence type="ECO:0000313" key="3">
    <source>
        <dbReference type="EMBL" id="KAK0047149.1"/>
    </source>
</evidence>
<feature type="region of interest" description="Disordered" evidence="2">
    <location>
        <begin position="58"/>
        <end position="87"/>
    </location>
</feature>
<evidence type="ECO:0000256" key="1">
    <source>
        <dbReference type="ARBA" id="ARBA00010364"/>
    </source>
</evidence>